<evidence type="ECO:0000259" key="2">
    <source>
        <dbReference type="Pfam" id="PF14303"/>
    </source>
</evidence>
<dbReference type="Pfam" id="PF14303">
    <property type="entry name" value="NAM-associated"/>
    <property type="match status" value="1"/>
</dbReference>
<reference evidence="4" key="1">
    <citation type="journal article" date="2019" name="Nat. Commun.">
        <title>The genome of broomcorn millet.</title>
        <authorList>
            <person name="Zou C."/>
            <person name="Miki D."/>
            <person name="Li D."/>
            <person name="Tang Q."/>
            <person name="Xiao L."/>
            <person name="Rajput S."/>
            <person name="Deng P."/>
            <person name="Jia W."/>
            <person name="Huang R."/>
            <person name="Zhang M."/>
            <person name="Sun Y."/>
            <person name="Hu J."/>
            <person name="Fu X."/>
            <person name="Schnable P.S."/>
            <person name="Li F."/>
            <person name="Zhang H."/>
            <person name="Feng B."/>
            <person name="Zhu X."/>
            <person name="Liu R."/>
            <person name="Schnable J.C."/>
            <person name="Zhu J.-K."/>
            <person name="Zhang H."/>
        </authorList>
    </citation>
    <scope>NUCLEOTIDE SEQUENCE [LARGE SCALE GENOMIC DNA]</scope>
</reference>
<evidence type="ECO:0000313" key="3">
    <source>
        <dbReference type="EMBL" id="RLN21711.1"/>
    </source>
</evidence>
<feature type="region of interest" description="Disordered" evidence="1">
    <location>
        <begin position="1"/>
        <end position="29"/>
    </location>
</feature>
<name>A0A3L6SGG1_PANMI</name>
<keyword evidence="4" id="KW-1185">Reference proteome</keyword>
<protein>
    <submittedName>
        <fullName evidence="3">Glutathione S-transferase T3-like</fullName>
    </submittedName>
</protein>
<proteinExistence type="predicted"/>
<dbReference type="EMBL" id="PQIB02000004">
    <property type="protein sequence ID" value="RLN21711.1"/>
    <property type="molecule type" value="Genomic_DNA"/>
</dbReference>
<evidence type="ECO:0000256" key="1">
    <source>
        <dbReference type="SAM" id="MobiDB-lite"/>
    </source>
</evidence>
<dbReference type="Proteomes" id="UP000275267">
    <property type="component" value="Unassembled WGS sequence"/>
</dbReference>
<dbReference type="OrthoDB" id="677207at2759"/>
<feature type="domain" description="No apical meristem-associated C-terminal" evidence="2">
    <location>
        <begin position="61"/>
        <end position="220"/>
    </location>
</feature>
<gene>
    <name evidence="3" type="ORF">C2845_PM07G11390</name>
</gene>
<dbReference type="InterPro" id="IPR029466">
    <property type="entry name" value="NAM-associated_C"/>
</dbReference>
<feature type="compositionally biased region" description="Low complexity" evidence="1">
    <location>
        <begin position="83"/>
        <end position="98"/>
    </location>
</feature>
<dbReference type="PANTHER" id="PTHR45125">
    <property type="entry name" value="F21J9.4-RELATED"/>
    <property type="match status" value="1"/>
</dbReference>
<dbReference type="PANTHER" id="PTHR45125:SF3">
    <property type="entry name" value="NO-APICAL-MERISTEM-ASSOCIATED CARBOXY-TERMINAL DOMAIN PROTEIN"/>
    <property type="match status" value="1"/>
</dbReference>
<dbReference type="AlphaFoldDB" id="A0A3L6SGG1"/>
<feature type="region of interest" description="Disordered" evidence="1">
    <location>
        <begin position="79"/>
        <end position="151"/>
    </location>
</feature>
<sequence>MEVSRTRGTYTNRDFSPLKSGNKNKKRTRNFSEKEDILLASAWQEIQQACALYKDADPDKKSFSLLHCWNLLHHAKKWKDLPSNSNNKKQKTSTTKSQRSGTPRTHESHHADEEDGPSHTSPRKGRPDGQKEEKERQGSRYSWSKREKVDEVKDLRKTERNDERLVVETKMIEMKQQVEIRRLDIKEQVENRRIDLQQQEMLLKQRMDDEKIINMDLSTMG</sequence>
<organism evidence="3 4">
    <name type="scientific">Panicum miliaceum</name>
    <name type="common">Proso millet</name>
    <name type="synonym">Broomcorn millet</name>
    <dbReference type="NCBI Taxonomy" id="4540"/>
    <lineage>
        <taxon>Eukaryota</taxon>
        <taxon>Viridiplantae</taxon>
        <taxon>Streptophyta</taxon>
        <taxon>Embryophyta</taxon>
        <taxon>Tracheophyta</taxon>
        <taxon>Spermatophyta</taxon>
        <taxon>Magnoliopsida</taxon>
        <taxon>Liliopsida</taxon>
        <taxon>Poales</taxon>
        <taxon>Poaceae</taxon>
        <taxon>PACMAD clade</taxon>
        <taxon>Panicoideae</taxon>
        <taxon>Panicodae</taxon>
        <taxon>Paniceae</taxon>
        <taxon>Panicinae</taxon>
        <taxon>Panicum</taxon>
        <taxon>Panicum sect. Panicum</taxon>
    </lineage>
</organism>
<evidence type="ECO:0000313" key="4">
    <source>
        <dbReference type="Proteomes" id="UP000275267"/>
    </source>
</evidence>
<feature type="compositionally biased region" description="Polar residues" evidence="1">
    <location>
        <begin position="1"/>
        <end position="14"/>
    </location>
</feature>
<dbReference type="GO" id="GO:0016740">
    <property type="term" value="F:transferase activity"/>
    <property type="evidence" value="ECO:0007669"/>
    <property type="project" value="UniProtKB-KW"/>
</dbReference>
<comment type="caution">
    <text evidence="3">The sequence shown here is derived from an EMBL/GenBank/DDBJ whole genome shotgun (WGS) entry which is preliminary data.</text>
</comment>
<feature type="compositionally biased region" description="Basic and acidic residues" evidence="1">
    <location>
        <begin position="125"/>
        <end position="151"/>
    </location>
</feature>
<accession>A0A3L6SGG1</accession>